<sequence>MVHNKIIKLIINCIYSGEQLNKIFNYHNQKYTLKKLYYHK</sequence>
<evidence type="ECO:0000313" key="1">
    <source>
        <dbReference type="EMBL" id="QHT76540.1"/>
    </source>
</evidence>
<organism evidence="1">
    <name type="scientific">viral metagenome</name>
    <dbReference type="NCBI Taxonomy" id="1070528"/>
    <lineage>
        <taxon>unclassified sequences</taxon>
        <taxon>metagenomes</taxon>
        <taxon>organismal metagenomes</taxon>
    </lineage>
</organism>
<proteinExistence type="predicted"/>
<protein>
    <submittedName>
        <fullName evidence="1">Uncharacterized protein</fullName>
    </submittedName>
</protein>
<dbReference type="AlphaFoldDB" id="A0A6C0H848"/>
<name>A0A6C0H848_9ZZZZ</name>
<reference evidence="1" key="1">
    <citation type="journal article" date="2020" name="Nature">
        <title>Giant virus diversity and host interactions through global metagenomics.</title>
        <authorList>
            <person name="Schulz F."/>
            <person name="Roux S."/>
            <person name="Paez-Espino D."/>
            <person name="Jungbluth S."/>
            <person name="Walsh D.A."/>
            <person name="Denef V.J."/>
            <person name="McMahon K.D."/>
            <person name="Konstantinidis K.T."/>
            <person name="Eloe-Fadrosh E.A."/>
            <person name="Kyrpides N.C."/>
            <person name="Woyke T."/>
        </authorList>
    </citation>
    <scope>NUCLEOTIDE SEQUENCE</scope>
    <source>
        <strain evidence="1">GVMAG-M-3300023179-82</strain>
    </source>
</reference>
<dbReference type="EMBL" id="MN739897">
    <property type="protein sequence ID" value="QHT76540.1"/>
    <property type="molecule type" value="Genomic_DNA"/>
</dbReference>
<accession>A0A6C0H848</accession>